<dbReference type="Pfam" id="PF00078">
    <property type="entry name" value="RVT_1"/>
    <property type="match status" value="1"/>
</dbReference>
<dbReference type="InterPro" id="IPR000477">
    <property type="entry name" value="RT_dom"/>
</dbReference>
<dbReference type="PANTHER" id="PTHR33116">
    <property type="entry name" value="REVERSE TRANSCRIPTASE ZINC-BINDING DOMAIN-CONTAINING PROTEIN-RELATED-RELATED"/>
    <property type="match status" value="1"/>
</dbReference>
<proteinExistence type="predicted"/>
<dbReference type="Pfam" id="PF13966">
    <property type="entry name" value="zf-RVT"/>
    <property type="match status" value="1"/>
</dbReference>
<dbReference type="InterPro" id="IPR026960">
    <property type="entry name" value="RVT-Znf"/>
</dbReference>
<dbReference type="PANTHER" id="PTHR33116:SF86">
    <property type="entry name" value="REVERSE TRANSCRIPTASE DOMAIN-CONTAINING PROTEIN"/>
    <property type="match status" value="1"/>
</dbReference>
<evidence type="ECO:0000259" key="1">
    <source>
        <dbReference type="Pfam" id="PF00078"/>
    </source>
</evidence>
<evidence type="ECO:0000313" key="4">
    <source>
        <dbReference type="Proteomes" id="UP000634136"/>
    </source>
</evidence>
<comment type="caution">
    <text evidence="3">The sequence shown here is derived from an EMBL/GenBank/DDBJ whole genome shotgun (WGS) entry which is preliminary data.</text>
</comment>
<dbReference type="AlphaFoldDB" id="A0A834X826"/>
<accession>A0A834X826</accession>
<dbReference type="OrthoDB" id="10014409at2759"/>
<gene>
    <name evidence="3" type="ORF">G2W53_008059</name>
</gene>
<name>A0A834X826_9FABA</name>
<evidence type="ECO:0000259" key="2">
    <source>
        <dbReference type="Pfam" id="PF13966"/>
    </source>
</evidence>
<feature type="domain" description="Reverse transcriptase" evidence="1">
    <location>
        <begin position="102"/>
        <end position="199"/>
    </location>
</feature>
<feature type="domain" description="Reverse transcriptase zinc-binding" evidence="2">
    <location>
        <begin position="424"/>
        <end position="487"/>
    </location>
</feature>
<reference evidence="3" key="1">
    <citation type="submission" date="2020-09" db="EMBL/GenBank/DDBJ databases">
        <title>Genome-Enabled Discovery of Anthraquinone Biosynthesis in Senna tora.</title>
        <authorList>
            <person name="Kang S.-H."/>
            <person name="Pandey R.P."/>
            <person name="Lee C.-M."/>
            <person name="Sim J.-S."/>
            <person name="Jeong J.-T."/>
            <person name="Choi B.-S."/>
            <person name="Jung M."/>
            <person name="Ginzburg D."/>
            <person name="Zhao K."/>
            <person name="Won S.Y."/>
            <person name="Oh T.-J."/>
            <person name="Yu Y."/>
            <person name="Kim N.-H."/>
            <person name="Lee O.R."/>
            <person name="Lee T.-H."/>
            <person name="Bashyal P."/>
            <person name="Kim T.-S."/>
            <person name="Lee W.-H."/>
            <person name="Kawkins C."/>
            <person name="Kim C.-K."/>
            <person name="Kim J.S."/>
            <person name="Ahn B.O."/>
            <person name="Rhee S.Y."/>
            <person name="Sohng J.K."/>
        </authorList>
    </citation>
    <scope>NUCLEOTIDE SEQUENCE</scope>
    <source>
        <tissue evidence="3">Leaf</tissue>
    </source>
</reference>
<sequence length="536" mass="61702">MEGSKSPGPDEFPAKFYQDFWPTVADDVTNMVASFLQRGFMLQELNKTNIVLIPKTQDAKEFKDYRFFKLMASLNSGSNCSCNVSRGALRNSISVSLIEVLIPILDCNVLINGRLMESFKPHAGLRQGDPISPYLFIKCMNVLSNIFVQAQQQGKVKGIKIGRNAPPINHLFFADDIKFSPNTPRRFHKLMSEILNCGITKKFNKYLGAKIDANGRERIQFQAIYDTLKDRLQAWKGKLLSQAGRLVLIKSVLSSLSIYQLSFYRLTKTEANKCDQILAHFFWGSDRSQTKPHVINWDKVCHPLHLRGLGVKKFEDFNQALLAKKIWRICTDDSSLLNRVMKEKYGDIQSALGFKCPNIASKQWKDIFSAKDLIINNLRWQVGTGERIDLNHPCWPRPQNIGWEGLHKGTIDHLIWGSNTQGVYTVKDGYKYLNQTHRNTIPHRPFKAWKEFWNLKLPKKVLMFGWKLCHNRLPLVDNLLKRNFNIEEWLQHRFSSYNLNGGSCGLDSQELIHQIIAICWCIYSARNDTVFNKKTV</sequence>
<evidence type="ECO:0000313" key="3">
    <source>
        <dbReference type="EMBL" id="KAF7839577.1"/>
    </source>
</evidence>
<dbReference type="Proteomes" id="UP000634136">
    <property type="component" value="Unassembled WGS sequence"/>
</dbReference>
<organism evidence="3 4">
    <name type="scientific">Senna tora</name>
    <dbReference type="NCBI Taxonomy" id="362788"/>
    <lineage>
        <taxon>Eukaryota</taxon>
        <taxon>Viridiplantae</taxon>
        <taxon>Streptophyta</taxon>
        <taxon>Embryophyta</taxon>
        <taxon>Tracheophyta</taxon>
        <taxon>Spermatophyta</taxon>
        <taxon>Magnoliopsida</taxon>
        <taxon>eudicotyledons</taxon>
        <taxon>Gunneridae</taxon>
        <taxon>Pentapetalae</taxon>
        <taxon>rosids</taxon>
        <taxon>fabids</taxon>
        <taxon>Fabales</taxon>
        <taxon>Fabaceae</taxon>
        <taxon>Caesalpinioideae</taxon>
        <taxon>Cassia clade</taxon>
        <taxon>Senna</taxon>
    </lineage>
</organism>
<dbReference type="EMBL" id="JAAIUW010000003">
    <property type="protein sequence ID" value="KAF7839577.1"/>
    <property type="molecule type" value="Genomic_DNA"/>
</dbReference>
<protein>
    <submittedName>
        <fullName evidence="3">Ribonuclease H</fullName>
    </submittedName>
</protein>
<keyword evidence="4" id="KW-1185">Reference proteome</keyword>